<evidence type="ECO:0000313" key="1">
    <source>
        <dbReference type="EMBL" id="JAP92283.1"/>
    </source>
</evidence>
<gene>
    <name evidence="1" type="ORF">TPC1_15830</name>
</gene>
<sequence length="388" mass="44308">LSKNPHYLCVFDANQDEKIKPKVLNIKISPLTKSEYKLRPYYYLKHVILSTKVIPQACFENHVSLILASCKNIEIVESCAFCRCVSLKHFRGSPSKIMDDTFRFCIRLEDFDFSNCKALDQSAFDQSKVQVPAKFKAPMAKKQINLEDIILIPKYAYQNTNLQAVVLTNCRYIAEKAFENSNIVSFRGQNVELVDQFAFKNCIRMKICTVNNAQQIGRSAFSGCGFHQFYGKCLEVITACCFSDSLLIEGDFPNVVSVDGCAFDGCYLLHYLNLPKMSNIGMAAFSGCLLKDEFGGWDSNECSFTSYADEDVSEQEELDELKEIRSNLKNDEKFISHGFWDVYIKNKTKHTSQKFLKAKPLFYESNEKMLSIKLKLLQINLQMQISGK</sequence>
<dbReference type="SUPFAM" id="SSF52058">
    <property type="entry name" value="L domain-like"/>
    <property type="match status" value="1"/>
</dbReference>
<dbReference type="Pfam" id="PF13306">
    <property type="entry name" value="LRR_5"/>
    <property type="match status" value="2"/>
</dbReference>
<dbReference type="PANTHER" id="PTHR45661">
    <property type="entry name" value="SURFACE ANTIGEN"/>
    <property type="match status" value="1"/>
</dbReference>
<dbReference type="InterPro" id="IPR053139">
    <property type="entry name" value="Surface_bspA-like"/>
</dbReference>
<dbReference type="InterPro" id="IPR026906">
    <property type="entry name" value="LRR_5"/>
</dbReference>
<accession>A0A146K5Y4</accession>
<dbReference type="AlphaFoldDB" id="A0A146K5Y4"/>
<protein>
    <submittedName>
        <fullName evidence="1">Leucine rich repeats-containing protein</fullName>
    </submittedName>
</protein>
<dbReference type="EMBL" id="GDID01004323">
    <property type="protein sequence ID" value="JAP92283.1"/>
    <property type="molecule type" value="Transcribed_RNA"/>
</dbReference>
<organism evidence="1">
    <name type="scientific">Trepomonas sp. PC1</name>
    <dbReference type="NCBI Taxonomy" id="1076344"/>
    <lineage>
        <taxon>Eukaryota</taxon>
        <taxon>Metamonada</taxon>
        <taxon>Diplomonadida</taxon>
        <taxon>Hexamitidae</taxon>
        <taxon>Hexamitinae</taxon>
        <taxon>Trepomonas</taxon>
    </lineage>
</organism>
<name>A0A146K5Y4_9EUKA</name>
<dbReference type="Gene3D" id="3.80.10.10">
    <property type="entry name" value="Ribonuclease Inhibitor"/>
    <property type="match status" value="2"/>
</dbReference>
<dbReference type="PANTHER" id="PTHR45661:SF3">
    <property type="entry name" value="IG-LIKE DOMAIN-CONTAINING PROTEIN"/>
    <property type="match status" value="1"/>
</dbReference>
<feature type="non-terminal residue" evidence="1">
    <location>
        <position position="1"/>
    </location>
</feature>
<proteinExistence type="predicted"/>
<dbReference type="InterPro" id="IPR032675">
    <property type="entry name" value="LRR_dom_sf"/>
</dbReference>
<reference evidence="1" key="1">
    <citation type="submission" date="2015-07" db="EMBL/GenBank/DDBJ databases">
        <title>Adaptation to a free-living lifestyle via gene acquisitions in the diplomonad Trepomonas sp. PC1.</title>
        <authorList>
            <person name="Xu F."/>
            <person name="Jerlstrom-Hultqvist J."/>
            <person name="Kolisko M."/>
            <person name="Simpson A.G.B."/>
            <person name="Roger A.J."/>
            <person name="Svard S.G."/>
            <person name="Andersson J.O."/>
        </authorList>
    </citation>
    <scope>NUCLEOTIDE SEQUENCE</scope>
    <source>
        <strain evidence="1">PC1</strain>
    </source>
</reference>